<dbReference type="InterPro" id="IPR036047">
    <property type="entry name" value="F-box-like_dom_sf"/>
</dbReference>
<dbReference type="PANTHER" id="PTHR32133:SF378">
    <property type="entry name" value="F-BOX DOMAIN CONTAINING PROTEIN, EXPRESSED"/>
    <property type="match status" value="1"/>
</dbReference>
<sequence length="374" mass="42132">MDLDDLLTEILLRLSPLPSSLPLASLVCTRWRRLVTDPSFIRRFRAHHWRPLGVFFGSDDQGLSFRSISEPWYPAPSKRFSVRVQRDCQADCDGDGSRGYAWVPHGCRHGRVVLSHSRYGHGTREFLVWNPVTGEHHFLDITRFLDPDRNQNGAYMKGAVIRAASDKGPFKFALAWDEIHHGTAHICVYSSETSPWGDVVSAAFDSWSTVGLGNVMVGNTLYWILFGNQVHILQFDLGTQDLAVIEVPPSAYEDHYGIYLCTLADDFGPSLIVMSADLRAQLWVLWERTADSDGGGGARWMRGRIDRLLGLRPGGYWKVLWLAGDDNLIFVSTYSGVFMVHLESMQSEKIFETSPLSDCRTVHPLKNLYAPGPF</sequence>
<dbReference type="EMBL" id="CAJGYO010000384">
    <property type="protein sequence ID" value="CAD6342090.1"/>
    <property type="molecule type" value="Genomic_DNA"/>
</dbReference>
<protein>
    <recommendedName>
        <fullName evidence="1">F-box domain-containing protein</fullName>
    </recommendedName>
</protein>
<dbReference type="InterPro" id="IPR001810">
    <property type="entry name" value="F-box_dom"/>
</dbReference>
<organism evidence="2 3">
    <name type="scientific">Miscanthus lutarioriparius</name>
    <dbReference type="NCBI Taxonomy" id="422564"/>
    <lineage>
        <taxon>Eukaryota</taxon>
        <taxon>Viridiplantae</taxon>
        <taxon>Streptophyta</taxon>
        <taxon>Embryophyta</taxon>
        <taxon>Tracheophyta</taxon>
        <taxon>Spermatophyta</taxon>
        <taxon>Magnoliopsida</taxon>
        <taxon>Liliopsida</taxon>
        <taxon>Poales</taxon>
        <taxon>Poaceae</taxon>
        <taxon>PACMAD clade</taxon>
        <taxon>Panicoideae</taxon>
        <taxon>Andropogonodae</taxon>
        <taxon>Andropogoneae</taxon>
        <taxon>Saccharinae</taxon>
        <taxon>Miscanthus</taxon>
    </lineage>
</organism>
<gene>
    <name evidence="2" type="ORF">NCGR_LOCUS66188</name>
</gene>
<accession>A0A811SNH8</accession>
<evidence type="ECO:0000313" key="3">
    <source>
        <dbReference type="Proteomes" id="UP000604825"/>
    </source>
</evidence>
<reference evidence="2" key="1">
    <citation type="submission" date="2020-10" db="EMBL/GenBank/DDBJ databases">
        <authorList>
            <person name="Han B."/>
            <person name="Lu T."/>
            <person name="Zhao Q."/>
            <person name="Huang X."/>
            <person name="Zhao Y."/>
        </authorList>
    </citation>
    <scope>NUCLEOTIDE SEQUENCE</scope>
</reference>
<dbReference type="Gene3D" id="1.20.1280.50">
    <property type="match status" value="1"/>
</dbReference>
<feature type="domain" description="F-box" evidence="1">
    <location>
        <begin position="4"/>
        <end position="42"/>
    </location>
</feature>
<evidence type="ECO:0000313" key="2">
    <source>
        <dbReference type="EMBL" id="CAD6342090.1"/>
    </source>
</evidence>
<evidence type="ECO:0000259" key="1">
    <source>
        <dbReference type="Pfam" id="PF00646"/>
    </source>
</evidence>
<comment type="caution">
    <text evidence="2">The sequence shown here is derived from an EMBL/GenBank/DDBJ whole genome shotgun (WGS) entry which is preliminary data.</text>
</comment>
<keyword evidence="3" id="KW-1185">Reference proteome</keyword>
<proteinExistence type="predicted"/>
<dbReference type="AlphaFoldDB" id="A0A811SNH8"/>
<dbReference type="PANTHER" id="PTHR32133">
    <property type="entry name" value="OS07G0120400 PROTEIN"/>
    <property type="match status" value="1"/>
</dbReference>
<dbReference type="Pfam" id="PF00646">
    <property type="entry name" value="F-box"/>
    <property type="match status" value="1"/>
</dbReference>
<dbReference type="SUPFAM" id="SSF82171">
    <property type="entry name" value="DPP6 N-terminal domain-like"/>
    <property type="match status" value="1"/>
</dbReference>
<dbReference type="OrthoDB" id="693649at2759"/>
<dbReference type="Proteomes" id="UP000604825">
    <property type="component" value="Unassembled WGS sequence"/>
</dbReference>
<name>A0A811SNH8_9POAL</name>
<dbReference type="SUPFAM" id="SSF81383">
    <property type="entry name" value="F-box domain"/>
    <property type="match status" value="1"/>
</dbReference>